<evidence type="ECO:0000256" key="2">
    <source>
        <dbReference type="ARBA" id="ARBA00009256"/>
    </source>
</evidence>
<comment type="similarity">
    <text evidence="2">Belongs to the pantothenate synthetase family.</text>
</comment>
<dbReference type="Gene3D" id="3.30.1300.10">
    <property type="entry name" value="Pantoate-beta-alanine ligase, C-terminal domain"/>
    <property type="match status" value="1"/>
</dbReference>
<gene>
    <name evidence="9" type="ORF">UFOPK1683_01125</name>
</gene>
<keyword evidence="4" id="KW-0436">Ligase</keyword>
<evidence type="ECO:0000256" key="1">
    <source>
        <dbReference type="ARBA" id="ARBA00004990"/>
    </source>
</evidence>
<sequence length="258" mass="28529">MKIVTSAQDLPLGCAFIPTMGALHDGHGSLFTIGKSLSKDVVASIFINPLQFEKSEDLEKYPRTPDRDIDLAEKFGVTHLWLPTQQEIYPKDYKTLSAGSLGNVYEGASRPGHFDGVVTVVSRLFDLVKPKFAIFGEKDFQQLAVIRSIADSVEIISAPTIRESDGLAMSSRNARLTPEDREAASIIYKALQSGKSLEEMREILAGEPLFTLDYLEAIDERTFAAPTDTSVNVRVIVAGWINQVRLIDNMPVRIESLK</sequence>
<dbReference type="Gene3D" id="3.40.50.620">
    <property type="entry name" value="HUPs"/>
    <property type="match status" value="1"/>
</dbReference>
<protein>
    <recommendedName>
        <fullName evidence="3">pantoate--beta-alanine ligase (AMP-forming)</fullName>
        <ecNumber evidence="3">6.3.2.1</ecNumber>
    </recommendedName>
</protein>
<comment type="pathway">
    <text evidence="1">Cofactor biosynthesis; (R)-pantothenate biosynthesis; (R)-pantothenate from (R)-pantoate and beta-alanine: step 1/1.</text>
</comment>
<dbReference type="InterPro" id="IPR014729">
    <property type="entry name" value="Rossmann-like_a/b/a_fold"/>
</dbReference>
<keyword evidence="5" id="KW-0566">Pantothenate biosynthesis</keyword>
<dbReference type="AlphaFoldDB" id="A0A6J6ETU1"/>
<dbReference type="NCBIfam" id="TIGR00018">
    <property type="entry name" value="panC"/>
    <property type="match status" value="1"/>
</dbReference>
<dbReference type="GO" id="GO:0004592">
    <property type="term" value="F:pantoate-beta-alanine ligase activity"/>
    <property type="evidence" value="ECO:0007669"/>
    <property type="project" value="UniProtKB-EC"/>
</dbReference>
<dbReference type="GO" id="GO:0005524">
    <property type="term" value="F:ATP binding"/>
    <property type="evidence" value="ECO:0007669"/>
    <property type="project" value="UniProtKB-KW"/>
</dbReference>
<accession>A0A6J6ETU1</accession>
<dbReference type="EC" id="6.3.2.1" evidence="3"/>
<reference evidence="9" key="1">
    <citation type="submission" date="2020-05" db="EMBL/GenBank/DDBJ databases">
        <authorList>
            <person name="Chiriac C."/>
            <person name="Salcher M."/>
            <person name="Ghai R."/>
            <person name="Kavagutti S V."/>
        </authorList>
    </citation>
    <scope>NUCLEOTIDE SEQUENCE</scope>
</reference>
<evidence type="ECO:0000256" key="3">
    <source>
        <dbReference type="ARBA" id="ARBA00012219"/>
    </source>
</evidence>
<dbReference type="Pfam" id="PF02569">
    <property type="entry name" value="Pantoate_ligase"/>
    <property type="match status" value="1"/>
</dbReference>
<evidence type="ECO:0000256" key="4">
    <source>
        <dbReference type="ARBA" id="ARBA00022598"/>
    </source>
</evidence>
<dbReference type="GO" id="GO:0015940">
    <property type="term" value="P:pantothenate biosynthetic process"/>
    <property type="evidence" value="ECO:0007669"/>
    <property type="project" value="UniProtKB-UniPathway"/>
</dbReference>
<evidence type="ECO:0000313" key="9">
    <source>
        <dbReference type="EMBL" id="CAB4578835.1"/>
    </source>
</evidence>
<organism evidence="9">
    <name type="scientific">freshwater metagenome</name>
    <dbReference type="NCBI Taxonomy" id="449393"/>
    <lineage>
        <taxon>unclassified sequences</taxon>
        <taxon>metagenomes</taxon>
        <taxon>ecological metagenomes</taxon>
    </lineage>
</organism>
<proteinExistence type="inferred from homology"/>
<comment type="catalytic activity">
    <reaction evidence="8">
        <text>(R)-pantoate + beta-alanine + ATP = (R)-pantothenate + AMP + diphosphate + H(+)</text>
        <dbReference type="Rhea" id="RHEA:10912"/>
        <dbReference type="ChEBI" id="CHEBI:15378"/>
        <dbReference type="ChEBI" id="CHEBI:15980"/>
        <dbReference type="ChEBI" id="CHEBI:29032"/>
        <dbReference type="ChEBI" id="CHEBI:30616"/>
        <dbReference type="ChEBI" id="CHEBI:33019"/>
        <dbReference type="ChEBI" id="CHEBI:57966"/>
        <dbReference type="ChEBI" id="CHEBI:456215"/>
        <dbReference type="EC" id="6.3.2.1"/>
    </reaction>
</comment>
<keyword evidence="7" id="KW-0067">ATP-binding</keyword>
<evidence type="ECO:0000256" key="7">
    <source>
        <dbReference type="ARBA" id="ARBA00022840"/>
    </source>
</evidence>
<dbReference type="InterPro" id="IPR042176">
    <property type="entry name" value="Pantoate_ligase_C"/>
</dbReference>
<dbReference type="InterPro" id="IPR003721">
    <property type="entry name" value="Pantoate_ligase"/>
</dbReference>
<name>A0A6J6ETU1_9ZZZZ</name>
<dbReference type="EMBL" id="CAEZTL010000164">
    <property type="protein sequence ID" value="CAB4578835.1"/>
    <property type="molecule type" value="Genomic_DNA"/>
</dbReference>
<evidence type="ECO:0000256" key="6">
    <source>
        <dbReference type="ARBA" id="ARBA00022741"/>
    </source>
</evidence>
<dbReference type="UniPathway" id="UPA00028">
    <property type="reaction ID" value="UER00005"/>
</dbReference>
<evidence type="ECO:0000256" key="5">
    <source>
        <dbReference type="ARBA" id="ARBA00022655"/>
    </source>
</evidence>
<keyword evidence="6" id="KW-0547">Nucleotide-binding</keyword>
<dbReference type="PANTHER" id="PTHR21299">
    <property type="entry name" value="CYTIDYLATE KINASE/PANTOATE-BETA-ALANINE LIGASE"/>
    <property type="match status" value="1"/>
</dbReference>
<evidence type="ECO:0000256" key="8">
    <source>
        <dbReference type="ARBA" id="ARBA00048258"/>
    </source>
</evidence>
<dbReference type="HAMAP" id="MF_00158">
    <property type="entry name" value="PanC"/>
    <property type="match status" value="1"/>
</dbReference>
<dbReference type="GO" id="GO:0005829">
    <property type="term" value="C:cytosol"/>
    <property type="evidence" value="ECO:0007669"/>
    <property type="project" value="TreeGrafter"/>
</dbReference>
<dbReference type="PANTHER" id="PTHR21299:SF1">
    <property type="entry name" value="PANTOATE--BETA-ALANINE LIGASE"/>
    <property type="match status" value="1"/>
</dbReference>
<dbReference type="SUPFAM" id="SSF52374">
    <property type="entry name" value="Nucleotidylyl transferase"/>
    <property type="match status" value="1"/>
</dbReference>